<comment type="caution">
    <text evidence="6">The sequence shown here is derived from an EMBL/GenBank/DDBJ whole genome shotgun (WGS) entry which is preliminary data.</text>
</comment>
<dbReference type="RefSeq" id="WP_188509696.1">
    <property type="nucleotide sequence ID" value="NZ_BMGB01000001.1"/>
</dbReference>
<evidence type="ECO:0000259" key="5">
    <source>
        <dbReference type="Pfam" id="PF00296"/>
    </source>
</evidence>
<dbReference type="AlphaFoldDB" id="A0A916SI51"/>
<evidence type="ECO:0000256" key="1">
    <source>
        <dbReference type="ARBA" id="ARBA00022630"/>
    </source>
</evidence>
<reference evidence="6" key="1">
    <citation type="journal article" date="2014" name="Int. J. Syst. Evol. Microbiol.">
        <title>Complete genome sequence of Corynebacterium casei LMG S-19264T (=DSM 44701T), isolated from a smear-ripened cheese.</title>
        <authorList>
            <consortium name="US DOE Joint Genome Institute (JGI-PGF)"/>
            <person name="Walter F."/>
            <person name="Albersmeier A."/>
            <person name="Kalinowski J."/>
            <person name="Ruckert C."/>
        </authorList>
    </citation>
    <scope>NUCLEOTIDE SEQUENCE</scope>
    <source>
        <strain evidence="6">CGMCC 1.12813</strain>
    </source>
</reference>
<feature type="domain" description="Luciferase-like" evidence="5">
    <location>
        <begin position="5"/>
        <end position="316"/>
    </location>
</feature>
<reference evidence="6" key="2">
    <citation type="submission" date="2020-09" db="EMBL/GenBank/DDBJ databases">
        <authorList>
            <person name="Sun Q."/>
            <person name="Zhou Y."/>
        </authorList>
    </citation>
    <scope>NUCLEOTIDE SEQUENCE</scope>
    <source>
        <strain evidence="6">CGMCC 1.12813</strain>
    </source>
</reference>
<accession>A0A916SI51</accession>
<keyword evidence="7" id="KW-1185">Reference proteome</keyword>
<dbReference type="Pfam" id="PF00296">
    <property type="entry name" value="Bac_luciferase"/>
    <property type="match status" value="1"/>
</dbReference>
<evidence type="ECO:0000256" key="3">
    <source>
        <dbReference type="ARBA" id="ARBA00023002"/>
    </source>
</evidence>
<organism evidence="6 7">
    <name type="scientific">Conyzicola nivalis</name>
    <dbReference type="NCBI Taxonomy" id="1477021"/>
    <lineage>
        <taxon>Bacteria</taxon>
        <taxon>Bacillati</taxon>
        <taxon>Actinomycetota</taxon>
        <taxon>Actinomycetes</taxon>
        <taxon>Micrococcales</taxon>
        <taxon>Microbacteriaceae</taxon>
        <taxon>Conyzicola</taxon>
    </lineage>
</organism>
<dbReference type="InterPro" id="IPR050172">
    <property type="entry name" value="SsuD_RutA_monooxygenase"/>
</dbReference>
<dbReference type="GO" id="GO:0008726">
    <property type="term" value="F:alkanesulfonate monooxygenase activity"/>
    <property type="evidence" value="ECO:0007669"/>
    <property type="project" value="TreeGrafter"/>
</dbReference>
<dbReference type="EMBL" id="BMGB01000001">
    <property type="protein sequence ID" value="GGA98614.1"/>
    <property type="molecule type" value="Genomic_DNA"/>
</dbReference>
<dbReference type="InterPro" id="IPR011251">
    <property type="entry name" value="Luciferase-like_dom"/>
</dbReference>
<sequence>MSEREYGIFLPIANGGWLVSETAPHPDGSYDYNKKAAIMAEDAGMDFVMSMGKWKGFGGSTDHWGRTLESMTMMAGIAEATSRVKIWATVHANVHNPVVAAKMFTTIDQISGGRAGMNIVSGAYAEEFMQMGEWDATLSKEARYRMVDEWTEAVTRLWTEDSVTLDGEFFTLTDAESRPHPVKPPTIISAGNSPAGRDFQARRSNGAFLSGATMEELRDSSRDVHERAAALGREVKTYGMLTVVMAETDALAEKRVDEIGVGVDREALANMRVSWGMPRDRVSSWTESATGHDAFQTPYVFGSPDTIVGHINTVVEGAELDGLMIIFPDYLDDLPPFGESVLPVLRAQDADRAAQAWSAQA</sequence>
<gene>
    <name evidence="6" type="ORF">GCM10010979_11390</name>
</gene>
<dbReference type="CDD" id="cd01094">
    <property type="entry name" value="Alkanesulfonate_monoxygenase"/>
    <property type="match status" value="1"/>
</dbReference>
<keyword evidence="2" id="KW-0288">FMN</keyword>
<evidence type="ECO:0000256" key="2">
    <source>
        <dbReference type="ARBA" id="ARBA00022643"/>
    </source>
</evidence>
<dbReference type="GO" id="GO:0046306">
    <property type="term" value="P:alkanesulfonate catabolic process"/>
    <property type="evidence" value="ECO:0007669"/>
    <property type="project" value="TreeGrafter"/>
</dbReference>
<dbReference type="PANTHER" id="PTHR42847">
    <property type="entry name" value="ALKANESULFONATE MONOOXYGENASE"/>
    <property type="match status" value="1"/>
</dbReference>
<protein>
    <submittedName>
        <fullName evidence="6">Luciferase</fullName>
    </submittedName>
</protein>
<name>A0A916SI51_9MICO</name>
<dbReference type="Proteomes" id="UP000606922">
    <property type="component" value="Unassembled WGS sequence"/>
</dbReference>
<dbReference type="InterPro" id="IPR036661">
    <property type="entry name" value="Luciferase-like_sf"/>
</dbReference>
<dbReference type="SUPFAM" id="SSF51679">
    <property type="entry name" value="Bacterial luciferase-like"/>
    <property type="match status" value="1"/>
</dbReference>
<evidence type="ECO:0000313" key="7">
    <source>
        <dbReference type="Proteomes" id="UP000606922"/>
    </source>
</evidence>
<keyword evidence="1" id="KW-0285">Flavoprotein</keyword>
<dbReference type="PANTHER" id="PTHR42847:SF4">
    <property type="entry name" value="ALKANESULFONATE MONOOXYGENASE-RELATED"/>
    <property type="match status" value="1"/>
</dbReference>
<keyword evidence="4" id="KW-0503">Monooxygenase</keyword>
<keyword evidence="3" id="KW-0560">Oxidoreductase</keyword>
<proteinExistence type="predicted"/>
<evidence type="ECO:0000256" key="4">
    <source>
        <dbReference type="ARBA" id="ARBA00023033"/>
    </source>
</evidence>
<dbReference type="Gene3D" id="3.20.20.30">
    <property type="entry name" value="Luciferase-like domain"/>
    <property type="match status" value="1"/>
</dbReference>
<evidence type="ECO:0000313" key="6">
    <source>
        <dbReference type="EMBL" id="GGA98614.1"/>
    </source>
</evidence>